<keyword evidence="3" id="KW-1185">Reference proteome</keyword>
<evidence type="ECO:0000313" key="3">
    <source>
        <dbReference type="Proteomes" id="UP000054549"/>
    </source>
</evidence>
<dbReference type="HOGENOM" id="CLU_2512193_0_0_1"/>
<dbReference type="InParanoid" id="A0A0C2X1H8"/>
<sequence>MGDSSSGFRESSTNLPTNSTQVRTSSCHRQGCEHKNKQPTKYVITRPPLLSGATFPETWYYVNDAVGNLGKLDGKSVKRRVPVVH</sequence>
<proteinExistence type="predicted"/>
<evidence type="ECO:0000313" key="2">
    <source>
        <dbReference type="EMBL" id="KIL67987.1"/>
    </source>
</evidence>
<feature type="compositionally biased region" description="Polar residues" evidence="1">
    <location>
        <begin position="1"/>
        <end position="28"/>
    </location>
</feature>
<feature type="region of interest" description="Disordered" evidence="1">
    <location>
        <begin position="1"/>
        <end position="39"/>
    </location>
</feature>
<dbReference type="Proteomes" id="UP000054549">
    <property type="component" value="Unassembled WGS sequence"/>
</dbReference>
<gene>
    <name evidence="2" type="ORF">M378DRAFT_159240</name>
</gene>
<protein>
    <submittedName>
        <fullName evidence="2">Uncharacterized protein</fullName>
    </submittedName>
</protein>
<evidence type="ECO:0000256" key="1">
    <source>
        <dbReference type="SAM" id="MobiDB-lite"/>
    </source>
</evidence>
<name>A0A0C2X1H8_AMAMK</name>
<dbReference type="AlphaFoldDB" id="A0A0C2X1H8"/>
<dbReference type="EMBL" id="KN818230">
    <property type="protein sequence ID" value="KIL67987.1"/>
    <property type="molecule type" value="Genomic_DNA"/>
</dbReference>
<reference evidence="2 3" key="1">
    <citation type="submission" date="2014-04" db="EMBL/GenBank/DDBJ databases">
        <title>Evolutionary Origins and Diversification of the Mycorrhizal Mutualists.</title>
        <authorList>
            <consortium name="DOE Joint Genome Institute"/>
            <consortium name="Mycorrhizal Genomics Consortium"/>
            <person name="Kohler A."/>
            <person name="Kuo A."/>
            <person name="Nagy L.G."/>
            <person name="Floudas D."/>
            <person name="Copeland A."/>
            <person name="Barry K.W."/>
            <person name="Cichocki N."/>
            <person name="Veneault-Fourrey C."/>
            <person name="LaButti K."/>
            <person name="Lindquist E.A."/>
            <person name="Lipzen A."/>
            <person name="Lundell T."/>
            <person name="Morin E."/>
            <person name="Murat C."/>
            <person name="Riley R."/>
            <person name="Ohm R."/>
            <person name="Sun H."/>
            <person name="Tunlid A."/>
            <person name="Henrissat B."/>
            <person name="Grigoriev I.V."/>
            <person name="Hibbett D.S."/>
            <person name="Martin F."/>
        </authorList>
    </citation>
    <scope>NUCLEOTIDE SEQUENCE [LARGE SCALE GENOMIC DNA]</scope>
    <source>
        <strain evidence="2 3">Koide BX008</strain>
    </source>
</reference>
<accession>A0A0C2X1H8</accession>
<organism evidence="2 3">
    <name type="scientific">Amanita muscaria (strain Koide BX008)</name>
    <dbReference type="NCBI Taxonomy" id="946122"/>
    <lineage>
        <taxon>Eukaryota</taxon>
        <taxon>Fungi</taxon>
        <taxon>Dikarya</taxon>
        <taxon>Basidiomycota</taxon>
        <taxon>Agaricomycotina</taxon>
        <taxon>Agaricomycetes</taxon>
        <taxon>Agaricomycetidae</taxon>
        <taxon>Agaricales</taxon>
        <taxon>Pluteineae</taxon>
        <taxon>Amanitaceae</taxon>
        <taxon>Amanita</taxon>
    </lineage>
</organism>